<dbReference type="GO" id="GO:0005179">
    <property type="term" value="F:hormone activity"/>
    <property type="evidence" value="ECO:0007669"/>
    <property type="project" value="InterPro"/>
</dbReference>
<dbReference type="GO" id="GO:0005524">
    <property type="term" value="F:ATP binding"/>
    <property type="evidence" value="ECO:0007669"/>
    <property type="project" value="UniProtKB-UniRule"/>
</dbReference>
<name>A0A1E7WLH9_9BURK</name>
<dbReference type="GO" id="GO:0046872">
    <property type="term" value="F:metal ion binding"/>
    <property type="evidence" value="ECO:0007669"/>
    <property type="project" value="InterPro"/>
</dbReference>
<dbReference type="AlphaFoldDB" id="A0A1E7WLH9"/>
<reference evidence="18" key="1">
    <citation type="journal article" date="2016" name="Front. Microbiol.">
        <title>Molecular Keys to the Janthinobacterium and Duganella spp. Interaction with the Plant Pathogen Fusarium graminearum.</title>
        <authorList>
            <person name="Haack F.S."/>
            <person name="Poehlein A."/>
            <person name="Kroger C."/>
            <person name="Voigt C.A."/>
            <person name="Piepenbring M."/>
            <person name="Bode H.B."/>
            <person name="Daniel R."/>
            <person name="Schafer W."/>
            <person name="Streit W.R."/>
        </authorList>
    </citation>
    <scope>NUCLEOTIDE SEQUENCE [LARGE SCALE GENOMIC DNA]</scope>
    <source>
        <strain evidence="18">T54</strain>
    </source>
</reference>
<evidence type="ECO:0000256" key="9">
    <source>
        <dbReference type="ARBA" id="ARBA00022598"/>
    </source>
</evidence>
<sequence length="894" mass="94643">MNLIEQRVLRGPNLYSSAPCLLTVVDLAELQGVSTSALPRFNDALLDLIPSLGQHYSPPGKPGGFVQRLQQGTYMARVVEHVTLALQTLAGAPVGFGRSAPIEGQPGRYRVICGYQFEQVAQEAFALAMQLVTALAHDQPFDLEEPLAELRDHAERRAIGTSTAAVIDAATRRGIPSLRLTEEANLFQLGWGARQKRLQATVTGNTSLVAANIASDKQLTKTLLAEAGVPVPRGRLVTDVEQAQRAARRVGVPVTIKPLDANQGKGVTTVCVSPEQIEAAFDHARGYSRRVIVEKYLEGHDYRVLVTGNKVAAASRRRPPEVTGDGVKTIAELVAQENLDPARGDGHTNILTRMRLDQIAADLLAKQGYGFDSVPPAGAVVALRGNANLSTGGTAEDATDLLHPSTSEICIRAARTIGLDVAGIDIICRDIGVPLDEQDGGIIEVNAAPGIRMHQYPSSGQPRDAGDAIVEAMYGKDNGRIPVIAVTGTNGKTTTALLLGHAARVARLGTGVTTTEGVFINGVQVDQGDCSGYWSARKVLTSTEVDFAVLETARGGILKRGLAFDRCDVGVVLNVSADHLGMDGVETLADLAEVKAVVARTASRAVVLNAEDPYCVRMASQVEEGVEVLYFSLDPEHPVLLTHLDQGGRATWLHDGVLMIGHGNRREALVSAAAMPMSVQGHAMFNIANALAATAALLATDFTLPKIAEALTTFVSDSHNNPLRANVYNMGQATLVVDYAHNPAAYRALGRMARSLAGSVAGAGTSGKVIGVVTAPGDRRDADLRDVGRNCAIDFNELIVYQSNPRGRADGQTGALIVEGIRQQLSGDGTAVQIDDVQQALAVAIAKCQPGDVLVFSSPSTPHVLVEALRPFYPENAAIIAADLQPVHSECNDA</sequence>
<dbReference type="NCBIfam" id="NF010623">
    <property type="entry name" value="PRK14016.1"/>
    <property type="match status" value="1"/>
</dbReference>
<dbReference type="Proteomes" id="UP000175989">
    <property type="component" value="Unassembled WGS sequence"/>
</dbReference>
<comment type="catalytic activity">
    <reaction evidence="13">
        <text>[L-4-(L-arginin-2-N-yl)aspartate](n)-L-aspartate + L-arginine + ATP = [L-4-(L-arginin-2-N-yl)aspartate](n+1) + ADP + phosphate + H(+)</text>
        <dbReference type="Rhea" id="RHEA:23888"/>
        <dbReference type="Rhea" id="RHEA-COMP:13732"/>
        <dbReference type="Rhea" id="RHEA-COMP:13733"/>
        <dbReference type="ChEBI" id="CHEBI:15378"/>
        <dbReference type="ChEBI" id="CHEBI:30616"/>
        <dbReference type="ChEBI" id="CHEBI:32682"/>
        <dbReference type="ChEBI" id="CHEBI:43474"/>
        <dbReference type="ChEBI" id="CHEBI:137986"/>
        <dbReference type="ChEBI" id="CHEBI:137990"/>
        <dbReference type="ChEBI" id="CHEBI:456216"/>
        <dbReference type="EC" id="6.3.2.30"/>
    </reaction>
</comment>
<dbReference type="Pfam" id="PF08443">
    <property type="entry name" value="RimK"/>
    <property type="match status" value="1"/>
</dbReference>
<dbReference type="PANTHER" id="PTHR23135">
    <property type="entry name" value="MUR LIGASE FAMILY MEMBER"/>
    <property type="match status" value="1"/>
</dbReference>
<dbReference type="SUPFAM" id="SSF56059">
    <property type="entry name" value="Glutathione synthetase ATP-binding domain-like"/>
    <property type="match status" value="1"/>
</dbReference>
<evidence type="ECO:0000256" key="7">
    <source>
        <dbReference type="ARBA" id="ARBA00022036"/>
    </source>
</evidence>
<comment type="subunit">
    <text evidence="4">Homodimer.</text>
</comment>
<dbReference type="Gene3D" id="3.40.1190.10">
    <property type="entry name" value="Mur-like, catalytic domain"/>
    <property type="match status" value="1"/>
</dbReference>
<dbReference type="InterPro" id="IPR013651">
    <property type="entry name" value="ATP-grasp_RimK-type"/>
</dbReference>
<comment type="caution">
    <text evidence="17">The sequence shown here is derived from an EMBL/GenBank/DDBJ whole genome shotgun (WGS) entry which is preliminary data.</text>
</comment>
<comment type="subcellular location">
    <subcellularLocation>
        <location evidence="2">Secreted</location>
    </subcellularLocation>
</comment>
<dbReference type="EC" id="6.3.2.30" evidence="5"/>
<keyword evidence="8" id="KW-0964">Secreted</keyword>
<dbReference type="InterPro" id="IPR036565">
    <property type="entry name" value="Mur-like_cat_sf"/>
</dbReference>
<dbReference type="OrthoDB" id="9803907at2"/>
<dbReference type="Pfam" id="PF02786">
    <property type="entry name" value="CPSase_L_D2"/>
    <property type="match status" value="1"/>
</dbReference>
<dbReference type="PANTHER" id="PTHR23135:SF18">
    <property type="entry name" value="CYANOPHYCIN SYNTHETASE"/>
    <property type="match status" value="1"/>
</dbReference>
<dbReference type="SMART" id="SM01209">
    <property type="entry name" value="GARS_A"/>
    <property type="match status" value="1"/>
</dbReference>
<dbReference type="PATRIC" id="fig|762836.4.peg.2650"/>
<dbReference type="RefSeq" id="WP_070248623.1">
    <property type="nucleotide sequence ID" value="NZ_LROM01000086.1"/>
</dbReference>
<dbReference type="GO" id="GO:0071161">
    <property type="term" value="F:cyanophycin synthetase activity (L-arginine-adding)"/>
    <property type="evidence" value="ECO:0007669"/>
    <property type="project" value="UniProtKB-EC"/>
</dbReference>
<dbReference type="GO" id="GO:0071160">
    <property type="term" value="F:cyanophycin synthetase activity (L-aspartate-adding)"/>
    <property type="evidence" value="ECO:0007669"/>
    <property type="project" value="UniProtKB-EC"/>
</dbReference>
<proteinExistence type="inferred from homology"/>
<dbReference type="NCBIfam" id="TIGR02068">
    <property type="entry name" value="cya_phycin_syn"/>
    <property type="match status" value="1"/>
</dbReference>
<dbReference type="InterPro" id="IPR004101">
    <property type="entry name" value="Mur_ligase_C"/>
</dbReference>
<dbReference type="PROSITE" id="PS00473">
    <property type="entry name" value="GNRH"/>
    <property type="match status" value="1"/>
</dbReference>
<keyword evidence="9 17" id="KW-0436">Ligase</keyword>
<gene>
    <name evidence="17" type="primary">cphA_1</name>
    <name evidence="17" type="ORF">DUPY_25740</name>
</gene>
<dbReference type="GO" id="GO:0005576">
    <property type="term" value="C:extracellular region"/>
    <property type="evidence" value="ECO:0007669"/>
    <property type="project" value="UniProtKB-SubCell"/>
</dbReference>
<comment type="catalytic activity">
    <reaction evidence="14">
        <text>[L-4-(L-arginin-2-N-yl)aspartate](n) + L-aspartate + ATP = [L-4-(L-arginin-2-N-yl)aspartate](n)-L-aspartate + ADP + phosphate + H(+)</text>
        <dbReference type="Rhea" id="RHEA:13277"/>
        <dbReference type="Rhea" id="RHEA-COMP:13728"/>
        <dbReference type="Rhea" id="RHEA-COMP:13733"/>
        <dbReference type="ChEBI" id="CHEBI:15378"/>
        <dbReference type="ChEBI" id="CHEBI:29991"/>
        <dbReference type="ChEBI" id="CHEBI:30616"/>
        <dbReference type="ChEBI" id="CHEBI:43474"/>
        <dbReference type="ChEBI" id="CHEBI:137986"/>
        <dbReference type="ChEBI" id="CHEBI:137990"/>
        <dbReference type="ChEBI" id="CHEBI:456216"/>
        <dbReference type="EC" id="6.3.2.29"/>
    </reaction>
</comment>
<dbReference type="InterPro" id="IPR011810">
    <property type="entry name" value="Cya_phycin_syn"/>
</dbReference>
<dbReference type="InterPro" id="IPR011761">
    <property type="entry name" value="ATP-grasp"/>
</dbReference>
<dbReference type="Pfam" id="PF08245">
    <property type="entry name" value="Mur_ligase_M"/>
    <property type="match status" value="1"/>
</dbReference>
<accession>A0A1E7WLH9</accession>
<evidence type="ECO:0000256" key="8">
    <source>
        <dbReference type="ARBA" id="ARBA00022525"/>
    </source>
</evidence>
<dbReference type="InterPro" id="IPR013221">
    <property type="entry name" value="Mur_ligase_cen"/>
</dbReference>
<comment type="similarity">
    <text evidence="3">In the C-terminal section; belongs to the MurCDEF family.</text>
</comment>
<dbReference type="EMBL" id="LROM01000086">
    <property type="protein sequence ID" value="OEZ99870.1"/>
    <property type="molecule type" value="Genomic_DNA"/>
</dbReference>
<keyword evidence="18" id="KW-1185">Reference proteome</keyword>
<dbReference type="InterPro" id="IPR044019">
    <property type="entry name" value="Cyanophycin_syn_N"/>
</dbReference>
<organism evidence="17 18">
    <name type="scientific">Duganella phyllosphaerae</name>
    <dbReference type="NCBI Taxonomy" id="762836"/>
    <lineage>
        <taxon>Bacteria</taxon>
        <taxon>Pseudomonadati</taxon>
        <taxon>Pseudomonadota</taxon>
        <taxon>Betaproteobacteria</taxon>
        <taxon>Burkholderiales</taxon>
        <taxon>Oxalobacteraceae</taxon>
        <taxon>Telluria group</taxon>
        <taxon>Duganella</taxon>
    </lineage>
</organism>
<evidence type="ECO:0000256" key="2">
    <source>
        <dbReference type="ARBA" id="ARBA00004613"/>
    </source>
</evidence>
<evidence type="ECO:0000256" key="4">
    <source>
        <dbReference type="ARBA" id="ARBA00011738"/>
    </source>
</evidence>
<protein>
    <recommendedName>
        <fullName evidence="7">Cyanophycin synthetase</fullName>
        <ecNumber evidence="6">6.3.2.29</ecNumber>
        <ecNumber evidence="5">6.3.2.30</ecNumber>
    </recommendedName>
    <alternativeName>
        <fullName evidence="12">Cyanophycin synthase</fullName>
    </alternativeName>
</protein>
<dbReference type="SUPFAM" id="SSF53623">
    <property type="entry name" value="MurD-like peptide ligases, catalytic domain"/>
    <property type="match status" value="1"/>
</dbReference>
<keyword evidence="11 15" id="KW-0067">ATP-binding</keyword>
<dbReference type="InterPro" id="IPR002012">
    <property type="entry name" value="GnRH"/>
</dbReference>
<evidence type="ECO:0000256" key="13">
    <source>
        <dbReference type="ARBA" id="ARBA00048094"/>
    </source>
</evidence>
<keyword evidence="10 15" id="KW-0547">Nucleotide-binding</keyword>
<dbReference type="Gene3D" id="3.30.470.20">
    <property type="entry name" value="ATP-grasp fold, B domain"/>
    <property type="match status" value="2"/>
</dbReference>
<evidence type="ECO:0000313" key="17">
    <source>
        <dbReference type="EMBL" id="OEZ99870.1"/>
    </source>
</evidence>
<evidence type="ECO:0000259" key="16">
    <source>
        <dbReference type="PROSITE" id="PS50975"/>
    </source>
</evidence>
<dbReference type="InterPro" id="IPR036615">
    <property type="entry name" value="Mur_ligase_C_dom_sf"/>
</dbReference>
<dbReference type="EC" id="6.3.2.29" evidence="6"/>
<dbReference type="Pfam" id="PF02875">
    <property type="entry name" value="Mur_ligase_C"/>
    <property type="match status" value="1"/>
</dbReference>
<evidence type="ECO:0000256" key="15">
    <source>
        <dbReference type="PROSITE-ProRule" id="PRU00409"/>
    </source>
</evidence>
<dbReference type="Pfam" id="PF18921">
    <property type="entry name" value="Cyanophycin_syn"/>
    <property type="match status" value="1"/>
</dbReference>
<dbReference type="Gene3D" id="3.90.190.20">
    <property type="entry name" value="Mur ligase, C-terminal domain"/>
    <property type="match status" value="1"/>
</dbReference>
<evidence type="ECO:0000256" key="11">
    <source>
        <dbReference type="ARBA" id="ARBA00022840"/>
    </source>
</evidence>
<evidence type="ECO:0000256" key="10">
    <source>
        <dbReference type="ARBA" id="ARBA00022741"/>
    </source>
</evidence>
<evidence type="ECO:0000256" key="3">
    <source>
        <dbReference type="ARBA" id="ARBA00009060"/>
    </source>
</evidence>
<comment type="function">
    <text evidence="1">Catalyzes the ATP-dependent polymerization of arginine and aspartate to multi-L-arginyl-poly-L-aspartic acid (cyanophycin; a water-insoluble reserve polymer).</text>
</comment>
<evidence type="ECO:0000256" key="6">
    <source>
        <dbReference type="ARBA" id="ARBA00013005"/>
    </source>
</evidence>
<dbReference type="InterPro" id="IPR005479">
    <property type="entry name" value="CPAse_ATP-bd"/>
</dbReference>
<dbReference type="PROSITE" id="PS50975">
    <property type="entry name" value="ATP_GRASP"/>
    <property type="match status" value="1"/>
</dbReference>
<dbReference type="SUPFAM" id="SSF53244">
    <property type="entry name" value="MurD-like peptide ligases, peptide-binding domain"/>
    <property type="match status" value="1"/>
</dbReference>
<evidence type="ECO:0000256" key="12">
    <source>
        <dbReference type="ARBA" id="ARBA00031353"/>
    </source>
</evidence>
<feature type="domain" description="ATP-grasp" evidence="16">
    <location>
        <begin position="221"/>
        <end position="474"/>
    </location>
</feature>
<evidence type="ECO:0000256" key="1">
    <source>
        <dbReference type="ARBA" id="ARBA00003184"/>
    </source>
</evidence>
<evidence type="ECO:0000313" key="18">
    <source>
        <dbReference type="Proteomes" id="UP000175989"/>
    </source>
</evidence>
<evidence type="ECO:0000256" key="5">
    <source>
        <dbReference type="ARBA" id="ARBA00012968"/>
    </source>
</evidence>
<evidence type="ECO:0000256" key="14">
    <source>
        <dbReference type="ARBA" id="ARBA00048425"/>
    </source>
</evidence>